<dbReference type="EMBL" id="CP039704">
    <property type="protein sequence ID" value="QCI79899.1"/>
    <property type="molecule type" value="Genomic_DNA"/>
</dbReference>
<proteinExistence type="predicted"/>
<evidence type="ECO:0000313" key="1">
    <source>
        <dbReference type="EMBL" id="QCI79899.1"/>
    </source>
</evidence>
<reference evidence="2" key="1">
    <citation type="submission" date="2019-04" db="EMBL/GenBank/DDBJ databases">
        <title>Complete genome sequence of Sphingomonas sp. W1-2-3.</title>
        <authorList>
            <person name="Im W.T."/>
        </authorList>
    </citation>
    <scope>NUCLEOTIDE SEQUENCE [LARGE SCALE GENOMIC DNA]</scope>
    <source>
        <strain evidence="2">W1-2-3</strain>
    </source>
</reference>
<keyword evidence="2" id="KW-1185">Reference proteome</keyword>
<protein>
    <submittedName>
        <fullName evidence="1">Uncharacterized protein</fullName>
    </submittedName>
</protein>
<dbReference type="AlphaFoldDB" id="A0A4D7BWX3"/>
<dbReference type="Proteomes" id="UP000298714">
    <property type="component" value="Chromosome"/>
</dbReference>
<accession>A0A4D7BWX3</accession>
<evidence type="ECO:0000313" key="2">
    <source>
        <dbReference type="Proteomes" id="UP000298714"/>
    </source>
</evidence>
<gene>
    <name evidence="1" type="ORF">E6W36_11470</name>
</gene>
<organism evidence="1 2">
    <name type="scientific">Hankyongella ginsenosidimutans</name>
    <dbReference type="NCBI Taxonomy" id="1763828"/>
    <lineage>
        <taxon>Bacteria</taxon>
        <taxon>Pseudomonadati</taxon>
        <taxon>Pseudomonadota</taxon>
        <taxon>Alphaproteobacteria</taxon>
        <taxon>Sphingomonadales</taxon>
        <taxon>Sphingomonadaceae</taxon>
        <taxon>Hankyongella</taxon>
    </lineage>
</organism>
<dbReference type="KEGG" id="hgn:E6W36_11470"/>
<sequence length="59" mass="5897">MDAKLDEAETRIAAARTTALQDLSDAARQTASAIIARLGQTGADEGAIAAAVAAAQNKA</sequence>
<dbReference type="RefSeq" id="WP_222872741.1">
    <property type="nucleotide sequence ID" value="NZ_CP039704.1"/>
</dbReference>
<name>A0A4D7BWX3_9SPHN</name>